<dbReference type="GO" id="GO:0005886">
    <property type="term" value="C:plasma membrane"/>
    <property type="evidence" value="ECO:0007669"/>
    <property type="project" value="UniProtKB-SubCell"/>
</dbReference>
<evidence type="ECO:0000256" key="1">
    <source>
        <dbReference type="ARBA" id="ARBA00004651"/>
    </source>
</evidence>
<organism evidence="9 10">
    <name type="scientific">Nitrogeniibacter mangrovi</name>
    <dbReference type="NCBI Taxonomy" id="2016596"/>
    <lineage>
        <taxon>Bacteria</taxon>
        <taxon>Pseudomonadati</taxon>
        <taxon>Pseudomonadota</taxon>
        <taxon>Betaproteobacteria</taxon>
        <taxon>Rhodocyclales</taxon>
        <taxon>Zoogloeaceae</taxon>
        <taxon>Nitrogeniibacter</taxon>
    </lineage>
</organism>
<proteinExistence type="inferred from homology"/>
<sequence>MPELSLSVVAGLALVAFLGGFISSIAGAGGMLVLPCLLWAGVPPVLALGTNKTQSVFGTLSSAVNYFRQGHLDLAPLRATLAWAFVGAIGGTLLVQSLDKAFLETLLPWILIVLAAYFALSPRISDRDTPARLSARAFAPLVGGGLGVYGGFFGPGMGSFSAAAFAALRGDNMRRATASTKPVVLVTNVTSMILFIAGGHVVWPLVAAMAVAQIVGARLGSNLVIRRGAALVRPVIVVVTVAIAVRLMLR</sequence>
<evidence type="ECO:0000313" key="10">
    <source>
        <dbReference type="Proteomes" id="UP000501991"/>
    </source>
</evidence>
<evidence type="ECO:0000256" key="4">
    <source>
        <dbReference type="ARBA" id="ARBA00022475"/>
    </source>
</evidence>
<dbReference type="InterPro" id="IPR002781">
    <property type="entry name" value="TM_pro_TauE-like"/>
</dbReference>
<comment type="similarity">
    <text evidence="2 8">Belongs to the 4-toluene sulfonate uptake permease (TSUP) (TC 2.A.102) family.</text>
</comment>
<dbReference type="PANTHER" id="PTHR30269:SF0">
    <property type="entry name" value="MEMBRANE TRANSPORTER PROTEIN YFCA-RELATED"/>
    <property type="match status" value="1"/>
</dbReference>
<protein>
    <recommendedName>
        <fullName evidence="8">Probable membrane transporter protein</fullName>
    </recommendedName>
</protein>
<feature type="transmembrane region" description="Helical" evidence="8">
    <location>
        <begin position="146"/>
        <end position="168"/>
    </location>
</feature>
<feature type="transmembrane region" description="Helical" evidence="8">
    <location>
        <begin position="189"/>
        <end position="211"/>
    </location>
</feature>
<keyword evidence="5 8" id="KW-0812">Transmembrane</keyword>
<name>A0A6C1B1A7_9RHOO</name>
<dbReference type="PANTHER" id="PTHR30269">
    <property type="entry name" value="TRANSMEMBRANE PROTEIN YFCA"/>
    <property type="match status" value="1"/>
</dbReference>
<evidence type="ECO:0000256" key="3">
    <source>
        <dbReference type="ARBA" id="ARBA00022448"/>
    </source>
</evidence>
<dbReference type="AlphaFoldDB" id="A0A6C1B1A7"/>
<reference evidence="9 10" key="1">
    <citation type="submission" date="2020-02" db="EMBL/GenBank/DDBJ databases">
        <title>Nitrogenibacter mangrovi gen. nov., sp. nov. isolated from mangrove sediment, a denitrifying betaproteobacterium.</title>
        <authorList>
            <person name="Liao H."/>
            <person name="Tian Y."/>
        </authorList>
    </citation>
    <scope>NUCLEOTIDE SEQUENCE [LARGE SCALE GENOMIC DNA]</scope>
    <source>
        <strain evidence="9 10">M9-3-2</strain>
    </source>
</reference>
<keyword evidence="6 8" id="KW-1133">Transmembrane helix</keyword>
<dbReference type="Proteomes" id="UP000501991">
    <property type="component" value="Chromosome"/>
</dbReference>
<feature type="transmembrane region" description="Helical" evidence="8">
    <location>
        <begin position="75"/>
        <end position="95"/>
    </location>
</feature>
<feature type="transmembrane region" description="Helical" evidence="8">
    <location>
        <begin position="102"/>
        <end position="120"/>
    </location>
</feature>
<evidence type="ECO:0000256" key="2">
    <source>
        <dbReference type="ARBA" id="ARBA00009142"/>
    </source>
</evidence>
<keyword evidence="4 8" id="KW-1003">Cell membrane</keyword>
<feature type="transmembrane region" description="Helical" evidence="8">
    <location>
        <begin position="231"/>
        <end position="249"/>
    </location>
</feature>
<keyword evidence="7 8" id="KW-0472">Membrane</keyword>
<evidence type="ECO:0000256" key="8">
    <source>
        <dbReference type="RuleBase" id="RU363041"/>
    </source>
</evidence>
<keyword evidence="10" id="KW-1185">Reference proteome</keyword>
<dbReference type="EMBL" id="CP048836">
    <property type="protein sequence ID" value="QID16695.1"/>
    <property type="molecule type" value="Genomic_DNA"/>
</dbReference>
<evidence type="ECO:0000256" key="6">
    <source>
        <dbReference type="ARBA" id="ARBA00022989"/>
    </source>
</evidence>
<comment type="subcellular location">
    <subcellularLocation>
        <location evidence="1 8">Cell membrane</location>
        <topology evidence="1 8">Multi-pass membrane protein</topology>
    </subcellularLocation>
</comment>
<dbReference type="RefSeq" id="WP_173763863.1">
    <property type="nucleotide sequence ID" value="NZ_CP048836.1"/>
</dbReference>
<evidence type="ECO:0000256" key="7">
    <source>
        <dbReference type="ARBA" id="ARBA00023136"/>
    </source>
</evidence>
<accession>A0A6C1B1A7</accession>
<gene>
    <name evidence="9" type="ORF">G3580_03050</name>
</gene>
<dbReference type="InterPro" id="IPR052017">
    <property type="entry name" value="TSUP"/>
</dbReference>
<evidence type="ECO:0000313" key="9">
    <source>
        <dbReference type="EMBL" id="QID16695.1"/>
    </source>
</evidence>
<dbReference type="Pfam" id="PF01925">
    <property type="entry name" value="TauE"/>
    <property type="match status" value="1"/>
</dbReference>
<keyword evidence="3" id="KW-0813">Transport</keyword>
<evidence type="ECO:0000256" key="5">
    <source>
        <dbReference type="ARBA" id="ARBA00022692"/>
    </source>
</evidence>
<dbReference type="KEGG" id="azq:G3580_03050"/>